<dbReference type="AlphaFoldDB" id="A0AAV7WVR1"/>
<name>A0AAV7WVR1_PLEWA</name>
<sequence>MVHYLQLLNARHGLLCRSRAGPISMCCDARCSIAALRLARSTAGGRPPDGIEHSAQAPALAAPDQGGPGHECTH</sequence>
<dbReference type="Proteomes" id="UP001066276">
    <property type="component" value="Chromosome 1_1"/>
</dbReference>
<accession>A0AAV7WVR1</accession>
<comment type="caution">
    <text evidence="2">The sequence shown here is derived from an EMBL/GenBank/DDBJ whole genome shotgun (WGS) entry which is preliminary data.</text>
</comment>
<keyword evidence="3" id="KW-1185">Reference proteome</keyword>
<organism evidence="2 3">
    <name type="scientific">Pleurodeles waltl</name>
    <name type="common">Iberian ribbed newt</name>
    <dbReference type="NCBI Taxonomy" id="8319"/>
    <lineage>
        <taxon>Eukaryota</taxon>
        <taxon>Metazoa</taxon>
        <taxon>Chordata</taxon>
        <taxon>Craniata</taxon>
        <taxon>Vertebrata</taxon>
        <taxon>Euteleostomi</taxon>
        <taxon>Amphibia</taxon>
        <taxon>Batrachia</taxon>
        <taxon>Caudata</taxon>
        <taxon>Salamandroidea</taxon>
        <taxon>Salamandridae</taxon>
        <taxon>Pleurodelinae</taxon>
        <taxon>Pleurodeles</taxon>
    </lineage>
</organism>
<evidence type="ECO:0000256" key="1">
    <source>
        <dbReference type="SAM" id="MobiDB-lite"/>
    </source>
</evidence>
<evidence type="ECO:0000313" key="3">
    <source>
        <dbReference type="Proteomes" id="UP001066276"/>
    </source>
</evidence>
<dbReference type="EMBL" id="JANPWB010000001">
    <property type="protein sequence ID" value="KAJ1216548.1"/>
    <property type="molecule type" value="Genomic_DNA"/>
</dbReference>
<protein>
    <submittedName>
        <fullName evidence="2">Uncharacterized protein</fullName>
    </submittedName>
</protein>
<proteinExistence type="predicted"/>
<gene>
    <name evidence="2" type="ORF">NDU88_004149</name>
</gene>
<reference evidence="2" key="1">
    <citation type="journal article" date="2022" name="bioRxiv">
        <title>Sequencing and chromosome-scale assembly of the giantPleurodeles waltlgenome.</title>
        <authorList>
            <person name="Brown T."/>
            <person name="Elewa A."/>
            <person name="Iarovenko S."/>
            <person name="Subramanian E."/>
            <person name="Araus A.J."/>
            <person name="Petzold A."/>
            <person name="Susuki M."/>
            <person name="Suzuki K.-i.T."/>
            <person name="Hayashi T."/>
            <person name="Toyoda A."/>
            <person name="Oliveira C."/>
            <person name="Osipova E."/>
            <person name="Leigh N.D."/>
            <person name="Simon A."/>
            <person name="Yun M.H."/>
        </authorList>
    </citation>
    <scope>NUCLEOTIDE SEQUENCE</scope>
    <source>
        <strain evidence="2">20211129_DDA</strain>
        <tissue evidence="2">Liver</tissue>
    </source>
</reference>
<evidence type="ECO:0000313" key="2">
    <source>
        <dbReference type="EMBL" id="KAJ1216548.1"/>
    </source>
</evidence>
<feature type="region of interest" description="Disordered" evidence="1">
    <location>
        <begin position="42"/>
        <end position="74"/>
    </location>
</feature>